<protein>
    <submittedName>
        <fullName evidence="1">Uncharacterized protein</fullName>
    </submittedName>
</protein>
<dbReference type="Gene3D" id="3.30.420.10">
    <property type="entry name" value="Ribonuclease H-like superfamily/Ribonuclease H"/>
    <property type="match status" value="1"/>
</dbReference>
<reference evidence="1" key="1">
    <citation type="submission" date="2013-05" db="EMBL/GenBank/DDBJ databases">
        <authorList>
            <person name="Yim A.K.Y."/>
            <person name="Chan T.F."/>
            <person name="Ji K.M."/>
            <person name="Liu X.Y."/>
            <person name="Zhou J.W."/>
            <person name="Li R.Q."/>
            <person name="Yang K.Y."/>
            <person name="Li J."/>
            <person name="Li M."/>
            <person name="Law P.T.W."/>
            <person name="Wu Y.L."/>
            <person name="Cai Z.L."/>
            <person name="Qin H."/>
            <person name="Bao Y."/>
            <person name="Leung R.K.K."/>
            <person name="Ng P.K.S."/>
            <person name="Zou J."/>
            <person name="Zhong X.J."/>
            <person name="Ran P.X."/>
            <person name="Zhong N.S."/>
            <person name="Liu Z.G."/>
            <person name="Tsui S.K.W."/>
        </authorList>
    </citation>
    <scope>NUCLEOTIDE SEQUENCE</scope>
    <source>
        <strain evidence="1">Derf</strain>
        <tissue evidence="1">Whole organism</tissue>
    </source>
</reference>
<dbReference type="InterPro" id="IPR036397">
    <property type="entry name" value="RNaseH_sf"/>
</dbReference>
<dbReference type="AlphaFoldDB" id="A0A922HNH3"/>
<accession>A0A922HNH3</accession>
<dbReference type="Proteomes" id="UP000790347">
    <property type="component" value="Unassembled WGS sequence"/>
</dbReference>
<name>A0A922HNH3_DERFA</name>
<comment type="caution">
    <text evidence="1">The sequence shown here is derived from an EMBL/GenBank/DDBJ whole genome shotgun (WGS) entry which is preliminary data.</text>
</comment>
<evidence type="ECO:0000313" key="2">
    <source>
        <dbReference type="Proteomes" id="UP000790347"/>
    </source>
</evidence>
<keyword evidence="2" id="KW-1185">Reference proteome</keyword>
<sequence length="209" mass="24344">MNLTNFDADNDEKELCESLNSRIILGSFQKHCELLTSSVNRFNKFKINVISFSSDIVPTSMNDWKEENQNLLDNILWSDESIFHVGGFVNRHNCHYWGSASPSATIERVQIFPKVTVWYGMTSTKLVGPYLIRDTRNSERYLKMLTEFVFPIISEWSNSKELIFMQDGAPSHYAKVVRDWLDGQFPGRWMGRRGPTDSEFRFPDKKQKI</sequence>
<feature type="non-terminal residue" evidence="1">
    <location>
        <position position="1"/>
    </location>
</feature>
<dbReference type="PANTHER" id="PTHR47326:SF1">
    <property type="entry name" value="HTH PSQ-TYPE DOMAIN-CONTAINING PROTEIN"/>
    <property type="match status" value="1"/>
</dbReference>
<dbReference type="GO" id="GO:0003676">
    <property type="term" value="F:nucleic acid binding"/>
    <property type="evidence" value="ECO:0007669"/>
    <property type="project" value="InterPro"/>
</dbReference>
<proteinExistence type="predicted"/>
<gene>
    <name evidence="1" type="ORF">DERF_015038</name>
</gene>
<organism evidence="1 2">
    <name type="scientific">Dermatophagoides farinae</name>
    <name type="common">American house dust mite</name>
    <dbReference type="NCBI Taxonomy" id="6954"/>
    <lineage>
        <taxon>Eukaryota</taxon>
        <taxon>Metazoa</taxon>
        <taxon>Ecdysozoa</taxon>
        <taxon>Arthropoda</taxon>
        <taxon>Chelicerata</taxon>
        <taxon>Arachnida</taxon>
        <taxon>Acari</taxon>
        <taxon>Acariformes</taxon>
        <taxon>Sarcoptiformes</taxon>
        <taxon>Astigmata</taxon>
        <taxon>Psoroptidia</taxon>
        <taxon>Analgoidea</taxon>
        <taxon>Pyroglyphidae</taxon>
        <taxon>Dermatophagoidinae</taxon>
        <taxon>Dermatophagoides</taxon>
    </lineage>
</organism>
<dbReference type="PANTHER" id="PTHR47326">
    <property type="entry name" value="TRANSPOSABLE ELEMENT TC3 TRANSPOSASE-LIKE PROTEIN"/>
    <property type="match status" value="1"/>
</dbReference>
<reference evidence="1" key="2">
    <citation type="journal article" date="2022" name="Res Sq">
        <title>Comparative Genomics Reveals Insights into the Divergent Evolution of Astigmatic Mites and Household Pest Adaptations.</title>
        <authorList>
            <person name="Xiong Q."/>
            <person name="Wan A.T.-Y."/>
            <person name="Liu X.-Y."/>
            <person name="Fung C.S.-H."/>
            <person name="Xiao X."/>
            <person name="Malainual N."/>
            <person name="Hou J."/>
            <person name="Wang L."/>
            <person name="Wang M."/>
            <person name="Yang K."/>
            <person name="Cui Y."/>
            <person name="Leung E."/>
            <person name="Nong W."/>
            <person name="Shin S.-K."/>
            <person name="Au S."/>
            <person name="Jeong K.Y."/>
            <person name="Chew F.T."/>
            <person name="Hui J."/>
            <person name="Leung T.F."/>
            <person name="Tungtrongchitr A."/>
            <person name="Zhong N."/>
            <person name="Liu Z."/>
            <person name="Tsui S."/>
        </authorList>
    </citation>
    <scope>NUCLEOTIDE SEQUENCE</scope>
    <source>
        <strain evidence="1">Derf</strain>
        <tissue evidence="1">Whole organism</tissue>
    </source>
</reference>
<evidence type="ECO:0000313" key="1">
    <source>
        <dbReference type="EMBL" id="KAH9494347.1"/>
    </source>
</evidence>
<dbReference type="EMBL" id="ASGP02000008">
    <property type="protein sequence ID" value="KAH9494347.1"/>
    <property type="molecule type" value="Genomic_DNA"/>
</dbReference>